<evidence type="ECO:0000313" key="2">
    <source>
        <dbReference type="Proteomes" id="UP000000305"/>
    </source>
</evidence>
<sequence length="119" mass="13233">MTTQTFVAKNCVTQAIKLAKECHDSPVTSPFGIIANSSNEEFANHNDLTIVWRRPDANQEQECAYKTILSSRGKNVQLIPSPTGDLHLEIDYPKACADVFEVTLRAIRMDSGKKLNNNP</sequence>
<proteinExistence type="predicted"/>
<accession>E9I3L2</accession>
<name>E9I3L2_DAPPU</name>
<dbReference type="EMBL" id="GL734620">
    <property type="protein sequence ID" value="EFX61418.1"/>
    <property type="molecule type" value="Genomic_DNA"/>
</dbReference>
<protein>
    <submittedName>
        <fullName evidence="1">Uncharacterized protein</fullName>
    </submittedName>
</protein>
<dbReference type="Proteomes" id="UP000000305">
    <property type="component" value="Unassembled WGS sequence"/>
</dbReference>
<evidence type="ECO:0000313" key="1">
    <source>
        <dbReference type="EMBL" id="EFX61418.1"/>
    </source>
</evidence>
<dbReference type="AlphaFoldDB" id="E9I3L2"/>
<reference evidence="1 2" key="1">
    <citation type="journal article" date="2011" name="Science">
        <title>The ecoresponsive genome of Daphnia pulex.</title>
        <authorList>
            <person name="Colbourne J.K."/>
            <person name="Pfrender M.E."/>
            <person name="Gilbert D."/>
            <person name="Thomas W.K."/>
            <person name="Tucker A."/>
            <person name="Oakley T.H."/>
            <person name="Tokishita S."/>
            <person name="Aerts A."/>
            <person name="Arnold G.J."/>
            <person name="Basu M.K."/>
            <person name="Bauer D.J."/>
            <person name="Caceres C.E."/>
            <person name="Carmel L."/>
            <person name="Casola C."/>
            <person name="Choi J.H."/>
            <person name="Detter J.C."/>
            <person name="Dong Q."/>
            <person name="Dusheyko S."/>
            <person name="Eads B.D."/>
            <person name="Frohlich T."/>
            <person name="Geiler-Samerotte K.A."/>
            <person name="Gerlach D."/>
            <person name="Hatcher P."/>
            <person name="Jogdeo S."/>
            <person name="Krijgsveld J."/>
            <person name="Kriventseva E.V."/>
            <person name="Kultz D."/>
            <person name="Laforsch C."/>
            <person name="Lindquist E."/>
            <person name="Lopez J."/>
            <person name="Manak J.R."/>
            <person name="Muller J."/>
            <person name="Pangilinan J."/>
            <person name="Patwardhan R.P."/>
            <person name="Pitluck S."/>
            <person name="Pritham E.J."/>
            <person name="Rechtsteiner A."/>
            <person name="Rho M."/>
            <person name="Rogozin I.B."/>
            <person name="Sakarya O."/>
            <person name="Salamov A."/>
            <person name="Schaack S."/>
            <person name="Shapiro H."/>
            <person name="Shiga Y."/>
            <person name="Skalitzky C."/>
            <person name="Smith Z."/>
            <person name="Souvorov A."/>
            <person name="Sung W."/>
            <person name="Tang Z."/>
            <person name="Tsuchiya D."/>
            <person name="Tu H."/>
            <person name="Vos H."/>
            <person name="Wang M."/>
            <person name="Wolf Y.I."/>
            <person name="Yamagata H."/>
            <person name="Yamada T."/>
            <person name="Ye Y."/>
            <person name="Shaw J.R."/>
            <person name="Andrews J."/>
            <person name="Crease T.J."/>
            <person name="Tang H."/>
            <person name="Lucas S.M."/>
            <person name="Robertson H.M."/>
            <person name="Bork P."/>
            <person name="Koonin E.V."/>
            <person name="Zdobnov E.M."/>
            <person name="Grigoriev I.V."/>
            <person name="Lynch M."/>
            <person name="Boore J.L."/>
        </authorList>
    </citation>
    <scope>NUCLEOTIDE SEQUENCE [LARGE SCALE GENOMIC DNA]</scope>
</reference>
<dbReference type="InParanoid" id="E9I3L2"/>
<dbReference type="PhylomeDB" id="E9I3L2"/>
<dbReference type="KEGG" id="dpx:DAPPUDRAFT_273576"/>
<organism evidence="1 2">
    <name type="scientific">Daphnia pulex</name>
    <name type="common">Water flea</name>
    <dbReference type="NCBI Taxonomy" id="6669"/>
    <lineage>
        <taxon>Eukaryota</taxon>
        <taxon>Metazoa</taxon>
        <taxon>Ecdysozoa</taxon>
        <taxon>Arthropoda</taxon>
        <taxon>Crustacea</taxon>
        <taxon>Branchiopoda</taxon>
        <taxon>Diplostraca</taxon>
        <taxon>Cladocera</taxon>
        <taxon>Anomopoda</taxon>
        <taxon>Daphniidae</taxon>
        <taxon>Daphnia</taxon>
    </lineage>
</organism>
<keyword evidence="2" id="KW-1185">Reference proteome</keyword>
<gene>
    <name evidence="1" type="ORF">DAPPUDRAFT_273576</name>
</gene>
<dbReference type="HOGENOM" id="CLU_2063803_0_0_1"/>